<name>A0A974GZ04_XENLA</name>
<feature type="domain" description="Helix-turn-helix" evidence="1">
    <location>
        <begin position="70"/>
        <end position="129"/>
    </location>
</feature>
<dbReference type="PANTHER" id="PTHR21301:SF13">
    <property type="match status" value="1"/>
</dbReference>
<proteinExistence type="predicted"/>
<accession>A0A974GZ04</accession>
<sequence>MWKTLTVHLSPKVQKAKNTASWRCEGSLDVGSLYTCISHDVGLEAIKYHLTTYSTYSPHLQTKPNSGNSILQASSCHPKHVINAVPIGQFMRLRRLCTDVQEFVSQSEALRQRFRARGYSEKHLNQAFNKALNYCPNERRESLNQRIDNNSLVNITTQSEQVNNPIHFITEFSLQYNHIKRLFERNLCILRTDPALDQVLDLGYKTVTRRTRTIGNTLAPSLVQAPITNTNWLNTKGMFKCGASRCLTCAQVTKTKMFKSSMTGRQYTIRWFINCNTSFVIYLLECKVCNIQY</sequence>
<dbReference type="EMBL" id="KV467551">
    <property type="protein sequence ID" value="OCT56045.1"/>
    <property type="molecule type" value="Genomic_DNA"/>
</dbReference>
<reference evidence="2" key="1">
    <citation type="submission" date="2016-05" db="EMBL/GenBank/DDBJ databases">
        <title>WGS assembly of Xenopus laevis.</title>
        <authorList>
            <person name="Session A."/>
            <person name="Uno Y."/>
            <person name="Kwon T."/>
            <person name="Chapman J."/>
            <person name="Toyoda A."/>
            <person name="Takahashi S."/>
            <person name="Fukui A."/>
            <person name="Hikosaka A."/>
            <person name="Putnam N."/>
            <person name="Stites J."/>
            <person name="Van Heeringen S."/>
            <person name="Quigley I."/>
            <person name="Heinz S."/>
            <person name="Hellsten U."/>
            <person name="Lyons J."/>
            <person name="Suzuki A."/>
            <person name="Kondo M."/>
            <person name="Ogino H."/>
            <person name="Ochi H."/>
            <person name="Bogdanovic O."/>
            <person name="Lister R."/>
            <person name="Georgiou G."/>
            <person name="Paranjpe S."/>
            <person name="Van Kruijsbergen I."/>
            <person name="Mozaffari S."/>
            <person name="Shu S."/>
            <person name="Schmutz J."/>
            <person name="Jenkins J."/>
            <person name="Grimwood J."/>
            <person name="Carlson J."/>
            <person name="Mitros T."/>
            <person name="Simakov O."/>
            <person name="Heald R."/>
            <person name="Miller K."/>
            <person name="Haudenschild C."/>
            <person name="Kuroki Y."/>
            <person name="Tanaka T."/>
            <person name="Michiue T."/>
            <person name="Watanabe M."/>
            <person name="Kinoshita T."/>
            <person name="Ohta Y."/>
            <person name="Mawaribuchi S."/>
            <person name="Suzuki Y."/>
            <person name="Haramoto Y."/>
            <person name="Yamamoto T."/>
            <person name="Takagi C."/>
            <person name="Kitzman J."/>
            <person name="Shendure J."/>
            <person name="Nakayama T."/>
            <person name="Izutsu Y."/>
            <person name="Robert J."/>
            <person name="Dichmann D."/>
            <person name="Flajnik M."/>
            <person name="Houston D."/>
            <person name="Marcotte E."/>
            <person name="Wallingford J."/>
            <person name="Ito Y."/>
            <person name="Asashima M."/>
            <person name="Ueno N."/>
            <person name="Matsuda Y."/>
            <person name="Jan Veenstra G."/>
            <person name="Fujiyama A."/>
            <person name="Harland R."/>
            <person name="Taira M."/>
            <person name="Rokhsar D.S."/>
        </authorList>
    </citation>
    <scope>NUCLEOTIDE SEQUENCE</scope>
    <source>
        <strain evidence="2">J</strain>
        <tissue evidence="2">Blood</tissue>
    </source>
</reference>
<organism evidence="2">
    <name type="scientific">Xenopus laevis</name>
    <name type="common">African clawed frog</name>
    <dbReference type="NCBI Taxonomy" id="8355"/>
    <lineage>
        <taxon>Eukaryota</taxon>
        <taxon>Metazoa</taxon>
        <taxon>Chordata</taxon>
        <taxon>Craniata</taxon>
        <taxon>Vertebrata</taxon>
        <taxon>Euteleostomi</taxon>
        <taxon>Amphibia</taxon>
        <taxon>Batrachia</taxon>
        <taxon>Anura</taxon>
        <taxon>Pipoidea</taxon>
        <taxon>Pipidae</taxon>
        <taxon>Xenopodinae</taxon>
        <taxon>Xenopus</taxon>
        <taxon>Xenopus</taxon>
    </lineage>
</organism>
<feature type="non-terminal residue" evidence="2">
    <location>
        <position position="293"/>
    </location>
</feature>
<protein>
    <recommendedName>
        <fullName evidence="1">Helix-turn-helix domain-containing protein</fullName>
    </recommendedName>
</protein>
<dbReference type="Proteomes" id="UP000694892">
    <property type="component" value="Unassembled WGS sequence"/>
</dbReference>
<dbReference type="AlphaFoldDB" id="A0A974GZ04"/>
<dbReference type="InterPro" id="IPR058912">
    <property type="entry name" value="HTH_animal"/>
</dbReference>
<gene>
    <name evidence="2" type="ORF">XELAEV_180029711mg</name>
</gene>
<dbReference type="Pfam" id="PF26215">
    <property type="entry name" value="HTH_animal"/>
    <property type="match status" value="1"/>
</dbReference>
<dbReference type="PANTHER" id="PTHR21301">
    <property type="entry name" value="REVERSE TRANSCRIPTASE"/>
    <property type="match status" value="1"/>
</dbReference>
<evidence type="ECO:0000259" key="1">
    <source>
        <dbReference type="Pfam" id="PF26215"/>
    </source>
</evidence>
<evidence type="ECO:0000313" key="2">
    <source>
        <dbReference type="EMBL" id="OCT56045.1"/>
    </source>
</evidence>